<feature type="transmembrane region" description="Helical" evidence="7">
    <location>
        <begin position="24"/>
        <end position="46"/>
    </location>
</feature>
<comment type="similarity">
    <text evidence="6">Belongs to the exbB/tolQ family.</text>
</comment>
<evidence type="ECO:0000313" key="10">
    <source>
        <dbReference type="Proteomes" id="UP001589628"/>
    </source>
</evidence>
<protein>
    <submittedName>
        <fullName evidence="9">MotA/TolQ/ExbB proton channel family protein</fullName>
    </submittedName>
</protein>
<evidence type="ECO:0000259" key="8">
    <source>
        <dbReference type="Pfam" id="PF01618"/>
    </source>
</evidence>
<evidence type="ECO:0000256" key="5">
    <source>
        <dbReference type="ARBA" id="ARBA00023136"/>
    </source>
</evidence>
<evidence type="ECO:0000256" key="2">
    <source>
        <dbReference type="ARBA" id="ARBA00022475"/>
    </source>
</evidence>
<dbReference type="InterPro" id="IPR002898">
    <property type="entry name" value="MotA_ExbB_proton_chnl"/>
</dbReference>
<comment type="subcellular location">
    <subcellularLocation>
        <location evidence="1">Cell membrane</location>
        <topology evidence="1">Multi-pass membrane protein</topology>
    </subcellularLocation>
    <subcellularLocation>
        <location evidence="6">Membrane</location>
        <topology evidence="6">Multi-pass membrane protein</topology>
    </subcellularLocation>
</comment>
<keyword evidence="6" id="KW-0813">Transport</keyword>
<reference evidence="9 10" key="1">
    <citation type="submission" date="2024-09" db="EMBL/GenBank/DDBJ databases">
        <authorList>
            <person name="Sun Q."/>
            <person name="Mori K."/>
        </authorList>
    </citation>
    <scope>NUCLEOTIDE SEQUENCE [LARGE SCALE GENOMIC DNA]</scope>
    <source>
        <strain evidence="9 10">ATCC 51285</strain>
    </source>
</reference>
<organism evidence="9 10">
    <name type="scientific">Balneatrix alpica</name>
    <dbReference type="NCBI Taxonomy" id="75684"/>
    <lineage>
        <taxon>Bacteria</taxon>
        <taxon>Pseudomonadati</taxon>
        <taxon>Pseudomonadota</taxon>
        <taxon>Gammaproteobacteria</taxon>
        <taxon>Oceanospirillales</taxon>
        <taxon>Balneatrichaceae</taxon>
        <taxon>Balneatrix</taxon>
    </lineage>
</organism>
<evidence type="ECO:0000256" key="4">
    <source>
        <dbReference type="ARBA" id="ARBA00022989"/>
    </source>
</evidence>
<dbReference type="Proteomes" id="UP001589628">
    <property type="component" value="Unassembled WGS sequence"/>
</dbReference>
<dbReference type="RefSeq" id="WP_051527870.1">
    <property type="nucleotide sequence ID" value="NZ_JAUESS010000006.1"/>
</dbReference>
<dbReference type="PANTHER" id="PTHR30625:SF18">
    <property type="entry name" value="TONB2 ENERGY TRANSDUCTION SYSTEM INNER MEMBRANE COMPONENT EXBB"/>
    <property type="match status" value="1"/>
</dbReference>
<evidence type="ECO:0000256" key="3">
    <source>
        <dbReference type="ARBA" id="ARBA00022692"/>
    </source>
</evidence>
<keyword evidence="6" id="KW-0653">Protein transport</keyword>
<name>A0ABV5ZGY2_9GAMM</name>
<evidence type="ECO:0000256" key="6">
    <source>
        <dbReference type="RuleBase" id="RU004057"/>
    </source>
</evidence>
<proteinExistence type="inferred from homology"/>
<keyword evidence="5 7" id="KW-0472">Membrane</keyword>
<comment type="caution">
    <text evidence="9">The sequence shown here is derived from an EMBL/GenBank/DDBJ whole genome shotgun (WGS) entry which is preliminary data.</text>
</comment>
<keyword evidence="2" id="KW-1003">Cell membrane</keyword>
<evidence type="ECO:0000313" key="9">
    <source>
        <dbReference type="EMBL" id="MFB9887431.1"/>
    </source>
</evidence>
<feature type="transmembrane region" description="Helical" evidence="7">
    <location>
        <begin position="87"/>
        <end position="108"/>
    </location>
</feature>
<evidence type="ECO:0000256" key="7">
    <source>
        <dbReference type="SAM" id="Phobius"/>
    </source>
</evidence>
<dbReference type="EMBL" id="JBHLZN010000004">
    <property type="protein sequence ID" value="MFB9887431.1"/>
    <property type="molecule type" value="Genomic_DNA"/>
</dbReference>
<accession>A0ABV5ZGY2</accession>
<dbReference type="Pfam" id="PF01618">
    <property type="entry name" value="MotA_ExbB"/>
    <property type="match status" value="1"/>
</dbReference>
<keyword evidence="4 7" id="KW-1133">Transmembrane helix</keyword>
<gene>
    <name evidence="9" type="ORF">ACFFLH_13500</name>
</gene>
<feature type="domain" description="MotA/TolQ/ExbB proton channel" evidence="8">
    <location>
        <begin position="63"/>
        <end position="164"/>
    </location>
</feature>
<dbReference type="InterPro" id="IPR050790">
    <property type="entry name" value="ExbB/TolQ_transport"/>
</dbReference>
<evidence type="ECO:0000256" key="1">
    <source>
        <dbReference type="ARBA" id="ARBA00004651"/>
    </source>
</evidence>
<keyword evidence="10" id="KW-1185">Reference proteome</keyword>
<sequence>MLPELWGWQAWQQALSQFFQQGGWVLYAILLLSILLWTLLIERFAFRYWYWRGWQQLLAQQLPGPLGSYLQARVCDARQALEQGQGLIKTLIALSPLVGLLGTVSGMIQVFDVLAQSGSANPRLMAAGVAKATLPTLAGMVIAVSGMLALSQWQSWARRQQAYLQLTLQQIRKG</sequence>
<feature type="transmembrane region" description="Helical" evidence="7">
    <location>
        <begin position="128"/>
        <end position="150"/>
    </location>
</feature>
<keyword evidence="3 7" id="KW-0812">Transmembrane</keyword>
<dbReference type="PANTHER" id="PTHR30625">
    <property type="entry name" value="PROTEIN TOLQ"/>
    <property type="match status" value="1"/>
</dbReference>